<gene>
    <name evidence="2" type="ORF">HH214_19170</name>
</gene>
<dbReference type="Proteomes" id="UP000503278">
    <property type="component" value="Chromosome"/>
</dbReference>
<dbReference type="InterPro" id="IPR002509">
    <property type="entry name" value="NODB_dom"/>
</dbReference>
<dbReference type="PROSITE" id="PS51677">
    <property type="entry name" value="NODB"/>
    <property type="match status" value="1"/>
</dbReference>
<dbReference type="SUPFAM" id="SSF88713">
    <property type="entry name" value="Glycoside hydrolase/deacetylase"/>
    <property type="match status" value="1"/>
</dbReference>
<dbReference type="EMBL" id="CP051682">
    <property type="protein sequence ID" value="QJD97847.1"/>
    <property type="molecule type" value="Genomic_DNA"/>
</dbReference>
<dbReference type="GO" id="GO:0005975">
    <property type="term" value="P:carbohydrate metabolic process"/>
    <property type="evidence" value="ECO:0007669"/>
    <property type="project" value="InterPro"/>
</dbReference>
<reference evidence="2 3" key="1">
    <citation type="submission" date="2020-04" db="EMBL/GenBank/DDBJ databases">
        <title>Genome sequencing of novel species.</title>
        <authorList>
            <person name="Heo J."/>
            <person name="Kim S.-J."/>
            <person name="Kim J.-S."/>
            <person name="Hong S.-B."/>
            <person name="Kwon S.-W."/>
        </authorList>
    </citation>
    <scope>NUCLEOTIDE SEQUENCE [LARGE SCALE GENOMIC DNA]</scope>
    <source>
        <strain evidence="2 3">F39-2</strain>
    </source>
</reference>
<dbReference type="AlphaFoldDB" id="A0A7L5E634"/>
<dbReference type="InterPro" id="IPR011330">
    <property type="entry name" value="Glyco_hydro/deAcase_b/a-brl"/>
</dbReference>
<organism evidence="2 3">
    <name type="scientific">Mucilaginibacter robiniae</name>
    <dbReference type="NCBI Taxonomy" id="2728022"/>
    <lineage>
        <taxon>Bacteria</taxon>
        <taxon>Pseudomonadati</taxon>
        <taxon>Bacteroidota</taxon>
        <taxon>Sphingobacteriia</taxon>
        <taxon>Sphingobacteriales</taxon>
        <taxon>Sphingobacteriaceae</taxon>
        <taxon>Mucilaginibacter</taxon>
    </lineage>
</organism>
<accession>A0A7L5E634</accession>
<dbReference type="PANTHER" id="PTHR10587">
    <property type="entry name" value="GLYCOSYL TRANSFERASE-RELATED"/>
    <property type="match status" value="1"/>
</dbReference>
<evidence type="ECO:0000313" key="2">
    <source>
        <dbReference type="EMBL" id="QJD97847.1"/>
    </source>
</evidence>
<keyword evidence="3" id="KW-1185">Reference proteome</keyword>
<dbReference type="GO" id="GO:0016810">
    <property type="term" value="F:hydrolase activity, acting on carbon-nitrogen (but not peptide) bonds"/>
    <property type="evidence" value="ECO:0007669"/>
    <property type="project" value="InterPro"/>
</dbReference>
<dbReference type="RefSeq" id="WP_169610384.1">
    <property type="nucleotide sequence ID" value="NZ_CP051682.1"/>
</dbReference>
<dbReference type="Gene3D" id="3.20.20.370">
    <property type="entry name" value="Glycoside hydrolase/deacetylase"/>
    <property type="match status" value="1"/>
</dbReference>
<protein>
    <submittedName>
        <fullName evidence="2">Polysaccharide deacetylase family protein</fullName>
    </submittedName>
</protein>
<dbReference type="InterPro" id="IPR050248">
    <property type="entry name" value="Polysacc_deacetylase_ArnD"/>
</dbReference>
<evidence type="ECO:0000259" key="1">
    <source>
        <dbReference type="PROSITE" id="PS51677"/>
    </source>
</evidence>
<dbReference type="CDD" id="cd10941">
    <property type="entry name" value="CE4_PuuE_HpPgdA_like_2"/>
    <property type="match status" value="1"/>
</dbReference>
<evidence type="ECO:0000313" key="3">
    <source>
        <dbReference type="Proteomes" id="UP000503278"/>
    </source>
</evidence>
<feature type="domain" description="NodB homology" evidence="1">
    <location>
        <begin position="17"/>
        <end position="108"/>
    </location>
</feature>
<dbReference type="KEGG" id="mrob:HH214_19170"/>
<proteinExistence type="predicted"/>
<dbReference type="Pfam" id="PF01522">
    <property type="entry name" value="Polysacc_deac_1"/>
    <property type="match status" value="1"/>
</dbReference>
<sequence length="266" mass="30789">MILLSFDIEEFDMPFEYGKAIQFSDQLSISTAGTLSILNILRNAGIKATFYCTANYAQHQPEIVMQIVKEGHELASHGYYHSDFKPEHLLQSKLKLEEISGQIIKGYRMARMMPVDEQEIARAGYIYNSSINPTWLPGRYNNFSKPRRWFYHHNMLQLPSSVSPVVRFPLFWLSFHNLPMGLLKWLSSVTHRKDGYLSLYFHPWEFTDLNQPERFGFPSYVVKNSGEPFITRLTEFIAWAKTKGYSFSCTGDFAEKVNLLKGEGCL</sequence>
<dbReference type="InterPro" id="IPR045235">
    <property type="entry name" value="PuuE_HpPgdA-like"/>
</dbReference>
<name>A0A7L5E634_9SPHI</name>